<name>A0ABV4RAJ4_9BACT</name>
<feature type="compositionally biased region" description="Basic and acidic residues" evidence="1">
    <location>
        <begin position="249"/>
        <end position="258"/>
    </location>
</feature>
<dbReference type="EMBL" id="JBGOGF010000001">
    <property type="protein sequence ID" value="MFA1770118.1"/>
    <property type="molecule type" value="Genomic_DNA"/>
</dbReference>
<feature type="region of interest" description="Disordered" evidence="1">
    <location>
        <begin position="247"/>
        <end position="276"/>
    </location>
</feature>
<dbReference type="Proteomes" id="UP001570846">
    <property type="component" value="Unassembled WGS sequence"/>
</dbReference>
<evidence type="ECO:0000313" key="3">
    <source>
        <dbReference type="Proteomes" id="UP001570846"/>
    </source>
</evidence>
<protein>
    <recommendedName>
        <fullName evidence="4">DUF481 domain-containing protein</fullName>
    </recommendedName>
</protein>
<gene>
    <name evidence="2" type="ORF">ACD591_02350</name>
</gene>
<proteinExistence type="predicted"/>
<organism evidence="2 3">
    <name type="scientific">Rufibacter glacialis</name>
    <dbReference type="NCBI Taxonomy" id="1259555"/>
    <lineage>
        <taxon>Bacteria</taxon>
        <taxon>Pseudomonadati</taxon>
        <taxon>Bacteroidota</taxon>
        <taxon>Cytophagia</taxon>
        <taxon>Cytophagales</taxon>
        <taxon>Hymenobacteraceae</taxon>
        <taxon>Rufibacter</taxon>
    </lineage>
</organism>
<dbReference type="PROSITE" id="PS51257">
    <property type="entry name" value="PROKAR_LIPOPROTEIN"/>
    <property type="match status" value="1"/>
</dbReference>
<evidence type="ECO:0008006" key="4">
    <source>
        <dbReference type="Google" id="ProtNLM"/>
    </source>
</evidence>
<comment type="caution">
    <text evidence="2">The sequence shown here is derived from an EMBL/GenBank/DDBJ whole genome shotgun (WGS) entry which is preliminary data.</text>
</comment>
<sequence length="276" mass="30894">MRKSVLWAVGIMLGIGVSSCSSVYMPNVPNTPMLTSKGELSTSGHITLKGNATFNSAYAVTDHIGVLVSGAMMNQNTDKKDFRHNLLEAGGGYFTTFGPNQNRILEVYAGLGRGSSDRTYKDKSSEGLTTYDRQETTFNKYFMQVNYSSKKKRLLKLFGNEHTLNYGTALRLSYVTMDDFFRNDIKQPTEDNVFFEPIFYTRMSLTPSIQLQYTSGSNFGLKNRDFMTAGNSVFSLGFIVNVGGKKLKKDAPRPEDRTPALPPLPKWNKKDNSIKF</sequence>
<evidence type="ECO:0000256" key="1">
    <source>
        <dbReference type="SAM" id="MobiDB-lite"/>
    </source>
</evidence>
<dbReference type="RefSeq" id="WP_225840717.1">
    <property type="nucleotide sequence ID" value="NZ_BMMG01000002.1"/>
</dbReference>
<accession>A0ABV4RAJ4</accession>
<evidence type="ECO:0000313" key="2">
    <source>
        <dbReference type="EMBL" id="MFA1770118.1"/>
    </source>
</evidence>
<keyword evidence="3" id="KW-1185">Reference proteome</keyword>
<reference evidence="2 3" key="1">
    <citation type="submission" date="2024-08" db="EMBL/GenBank/DDBJ databases">
        <authorList>
            <person name="Wei W."/>
        </authorList>
    </citation>
    <scope>NUCLEOTIDE SEQUENCE [LARGE SCALE GENOMIC DNA]</scope>
    <source>
        <strain evidence="2 3">XU2</strain>
    </source>
</reference>